<protein>
    <submittedName>
        <fullName evidence="2">DUF72 domain-containing protein</fullName>
    </submittedName>
</protein>
<dbReference type="Gene3D" id="3.20.20.410">
    <property type="entry name" value="Protein of unknown function UPF0759"/>
    <property type="match status" value="1"/>
</dbReference>
<proteinExistence type="predicted"/>
<feature type="region of interest" description="Disordered" evidence="1">
    <location>
        <begin position="24"/>
        <end position="45"/>
    </location>
</feature>
<dbReference type="KEGG" id="pfer:IRI77_09195"/>
<evidence type="ECO:0000256" key="1">
    <source>
        <dbReference type="SAM" id="MobiDB-lite"/>
    </source>
</evidence>
<organism evidence="2 3">
    <name type="scientific">Paludibaculum fermentans</name>
    <dbReference type="NCBI Taxonomy" id="1473598"/>
    <lineage>
        <taxon>Bacteria</taxon>
        <taxon>Pseudomonadati</taxon>
        <taxon>Acidobacteriota</taxon>
        <taxon>Terriglobia</taxon>
        <taxon>Bryobacterales</taxon>
        <taxon>Bryobacteraceae</taxon>
        <taxon>Paludibaculum</taxon>
    </lineage>
</organism>
<dbReference type="Pfam" id="PF01904">
    <property type="entry name" value="DUF72"/>
    <property type="match status" value="1"/>
</dbReference>
<evidence type="ECO:0000313" key="3">
    <source>
        <dbReference type="Proteomes" id="UP000593892"/>
    </source>
</evidence>
<gene>
    <name evidence="2" type="ORF">IRI77_09195</name>
</gene>
<dbReference type="EMBL" id="CP063849">
    <property type="protein sequence ID" value="QOY90111.1"/>
    <property type="molecule type" value="Genomic_DNA"/>
</dbReference>
<dbReference type="InterPro" id="IPR036520">
    <property type="entry name" value="UPF0759_sf"/>
</dbReference>
<dbReference type="InterPro" id="IPR002763">
    <property type="entry name" value="DUF72"/>
</dbReference>
<dbReference type="SUPFAM" id="SSF117396">
    <property type="entry name" value="TM1631-like"/>
    <property type="match status" value="1"/>
</dbReference>
<dbReference type="Proteomes" id="UP000593892">
    <property type="component" value="Chromosome"/>
</dbReference>
<dbReference type="PANTHER" id="PTHR30348">
    <property type="entry name" value="UNCHARACTERIZED PROTEIN YECE"/>
    <property type="match status" value="1"/>
</dbReference>
<dbReference type="PANTHER" id="PTHR30348:SF4">
    <property type="entry name" value="DUF72 DOMAIN-CONTAINING PROTEIN"/>
    <property type="match status" value="1"/>
</dbReference>
<name>A0A7S7SN28_PALFE</name>
<sequence length="377" mass="42904">MTGVAAIRQDGPHVPVEGNVCAESRQAGHKQDTEQAPRHTSPRRSQFCHSISNEGLFTVNLSLFPAEPAFRDRLGARLRALAAEGVYFGTSSWKYPGWLGQVYTPERYFTRGRFSQKKFETECLTEYAEVFPAVCGDFSFYQFPSTDYWQKLFAAAPPSLQFAFKVPEEITVREWPTHLRYGARGGLLNESFLNADLFQNAFLRALEPYRQRIGTLIFEFGTLPKRHYDGVEAFAADLGAFLEQLPSGWRYSVEIRNKEFLDEQYFRVLRNCNVAHVYNSWTRMPELPEQLSTPGSFTADFVVARALLRHGRAYAQAVEKFQPYKEIQEPNPPAREGLKEILERARNKHQLAFLFVNNRLEGNAPGTIAEVAGLDAV</sequence>
<evidence type="ECO:0000313" key="2">
    <source>
        <dbReference type="EMBL" id="QOY90111.1"/>
    </source>
</evidence>
<reference evidence="2 3" key="1">
    <citation type="submission" date="2020-10" db="EMBL/GenBank/DDBJ databases">
        <title>Complete genome sequence of Paludibaculum fermentans P105T, a facultatively anaerobic acidobacterium capable of dissimilatory Fe(III) reduction.</title>
        <authorList>
            <person name="Dedysh S.N."/>
            <person name="Beletsky A.V."/>
            <person name="Kulichevskaya I.S."/>
            <person name="Mardanov A.V."/>
            <person name="Ravin N.V."/>
        </authorList>
    </citation>
    <scope>NUCLEOTIDE SEQUENCE [LARGE SCALE GENOMIC DNA]</scope>
    <source>
        <strain evidence="2 3">P105</strain>
    </source>
</reference>
<dbReference type="AlphaFoldDB" id="A0A7S7SN28"/>
<accession>A0A7S7SN28</accession>
<keyword evidence="3" id="KW-1185">Reference proteome</keyword>